<proteinExistence type="predicted"/>
<feature type="coiled-coil region" evidence="1">
    <location>
        <begin position="213"/>
        <end position="273"/>
    </location>
</feature>
<comment type="caution">
    <text evidence="2">The sequence shown here is derived from an EMBL/GenBank/DDBJ whole genome shotgun (WGS) entry which is preliminary data.</text>
</comment>
<keyword evidence="1" id="KW-0175">Coiled coil</keyword>
<reference evidence="2" key="1">
    <citation type="journal article" date="2019" name="Sci. Rep.">
        <title>Draft genome of Tanacetum cinerariifolium, the natural source of mosquito coil.</title>
        <authorList>
            <person name="Yamashiro T."/>
            <person name="Shiraishi A."/>
            <person name="Satake H."/>
            <person name="Nakayama K."/>
        </authorList>
    </citation>
    <scope>NUCLEOTIDE SEQUENCE</scope>
</reference>
<sequence length="319" mass="36088">MTESPLVDSSFVVPVLSPGDDPIACLNKAMAFLTVVASSRFPLPIINLEPPRIQETNLLFRMKGSYCNKFRGDKVKVILVTVIRVMLLVLRETMQVDKQGLLNAIIVKDKDMLAKALEIGQILDEEQLAFLVDPGIPDGQAVQTIIPNNAVFRLRILIAVLMANISNYGSDVISENNEPITAELERYKELVKTFKQNLNIDLSSHEKMIDFQMDDMIKKKLALKEQVDSLEQNLSKQIKGNECLLQTFTAFKRESKEKEVKNIENEIELEKKIKELNDIIFKVGQSAHIVNMLTNPQGFYDNIHKQAPGYQNPFCLKKA</sequence>
<organism evidence="2">
    <name type="scientific">Tanacetum cinerariifolium</name>
    <name type="common">Dalmatian daisy</name>
    <name type="synonym">Chrysanthemum cinerariifolium</name>
    <dbReference type="NCBI Taxonomy" id="118510"/>
    <lineage>
        <taxon>Eukaryota</taxon>
        <taxon>Viridiplantae</taxon>
        <taxon>Streptophyta</taxon>
        <taxon>Embryophyta</taxon>
        <taxon>Tracheophyta</taxon>
        <taxon>Spermatophyta</taxon>
        <taxon>Magnoliopsida</taxon>
        <taxon>eudicotyledons</taxon>
        <taxon>Gunneridae</taxon>
        <taxon>Pentapetalae</taxon>
        <taxon>asterids</taxon>
        <taxon>campanulids</taxon>
        <taxon>Asterales</taxon>
        <taxon>Asteraceae</taxon>
        <taxon>Asteroideae</taxon>
        <taxon>Anthemideae</taxon>
        <taxon>Anthemidinae</taxon>
        <taxon>Tanacetum</taxon>
    </lineage>
</organism>
<protein>
    <submittedName>
        <fullName evidence="2">Uncharacterized protein</fullName>
    </submittedName>
</protein>
<name>A0A6L2KV20_TANCI</name>
<evidence type="ECO:0000313" key="2">
    <source>
        <dbReference type="EMBL" id="GEU53453.1"/>
    </source>
</evidence>
<accession>A0A6L2KV20</accession>
<dbReference type="EMBL" id="BKCJ010003176">
    <property type="protein sequence ID" value="GEU53453.1"/>
    <property type="molecule type" value="Genomic_DNA"/>
</dbReference>
<dbReference type="AlphaFoldDB" id="A0A6L2KV20"/>
<gene>
    <name evidence="2" type="ORF">Tci_025431</name>
</gene>
<evidence type="ECO:0000256" key="1">
    <source>
        <dbReference type="SAM" id="Coils"/>
    </source>
</evidence>